<evidence type="ECO:0000313" key="2">
    <source>
        <dbReference type="Proteomes" id="UP000683925"/>
    </source>
</evidence>
<accession>A0A8S1WCR3</accession>
<reference evidence="1" key="1">
    <citation type="submission" date="2021-01" db="EMBL/GenBank/DDBJ databases">
        <authorList>
            <consortium name="Genoscope - CEA"/>
            <person name="William W."/>
        </authorList>
    </citation>
    <scope>NUCLEOTIDE SEQUENCE</scope>
</reference>
<proteinExistence type="predicted"/>
<dbReference type="AlphaFoldDB" id="A0A8S1WCR3"/>
<keyword evidence="2" id="KW-1185">Reference proteome</keyword>
<gene>
    <name evidence="1" type="ORF">POCTA_138.1.T0910194</name>
</gene>
<name>A0A8S1WCR3_PAROT</name>
<dbReference type="EMBL" id="CAJJDP010000090">
    <property type="protein sequence ID" value="CAD8188024.1"/>
    <property type="molecule type" value="Genomic_DNA"/>
</dbReference>
<comment type="caution">
    <text evidence="1">The sequence shown here is derived from an EMBL/GenBank/DDBJ whole genome shotgun (WGS) entry which is preliminary data.</text>
</comment>
<evidence type="ECO:0000313" key="1">
    <source>
        <dbReference type="EMBL" id="CAD8188024.1"/>
    </source>
</evidence>
<organism evidence="1 2">
    <name type="scientific">Paramecium octaurelia</name>
    <dbReference type="NCBI Taxonomy" id="43137"/>
    <lineage>
        <taxon>Eukaryota</taxon>
        <taxon>Sar</taxon>
        <taxon>Alveolata</taxon>
        <taxon>Ciliophora</taxon>
        <taxon>Intramacronucleata</taxon>
        <taxon>Oligohymenophorea</taxon>
        <taxon>Peniculida</taxon>
        <taxon>Parameciidae</taxon>
        <taxon>Paramecium</taxon>
    </lineage>
</organism>
<sequence length="94" mass="11335">MFSLIQQNIQKRIFSFILYRIFFQKHQRTILNFQPYNILQQFFISIQSEVDVTPFTQTNYKILKEQLNQFCNEVALLQEIVDSKVKNQKSNNRG</sequence>
<protein>
    <submittedName>
        <fullName evidence="1">Uncharacterized protein</fullName>
    </submittedName>
</protein>
<dbReference type="Proteomes" id="UP000683925">
    <property type="component" value="Unassembled WGS sequence"/>
</dbReference>